<comment type="caution">
    <text evidence="5">The sequence shown here is derived from an EMBL/GenBank/DDBJ whole genome shotgun (WGS) entry which is preliminary data.</text>
</comment>
<evidence type="ECO:0000313" key="6">
    <source>
        <dbReference type="Proteomes" id="UP000321083"/>
    </source>
</evidence>
<comment type="similarity">
    <text evidence="1">Belongs to the HpcH/HpaI aldolase family.</text>
</comment>
<sequence length="260" mass="29039">MPLPKTGRILREKLQRGETVFGTFLQHTTTPSIVEFLPENALDFVIVTCEHNALDLAEFLPMRYALAARGIACLARTHSREPDDVSKVCDSFDGVVVPYVEEPDHARRLAAAALFRPLKGAALEQVLRDNQWPSPKTREYIENDRCANTVFIPMIESLRGIENLAAICGIPGVHAIFVGPNDLTTTMGIPNEYDHPDLIAQLQKIIDISNRSHVAAGCWFGKRDQAERTMRQGARFVVYSNDGSLLKDAMENSFGHLRRI</sequence>
<dbReference type="InterPro" id="IPR040442">
    <property type="entry name" value="Pyrv_kinase-like_dom_sf"/>
</dbReference>
<dbReference type="InterPro" id="IPR015813">
    <property type="entry name" value="Pyrv/PenolPyrv_kinase-like_dom"/>
</dbReference>
<dbReference type="SUPFAM" id="SSF51621">
    <property type="entry name" value="Phosphoenolpyruvate/pyruvate domain"/>
    <property type="match status" value="1"/>
</dbReference>
<evidence type="ECO:0000259" key="4">
    <source>
        <dbReference type="Pfam" id="PF03328"/>
    </source>
</evidence>
<proteinExistence type="inferred from homology"/>
<accession>A0A5C6M694</accession>
<evidence type="ECO:0000256" key="2">
    <source>
        <dbReference type="ARBA" id="ARBA00022723"/>
    </source>
</evidence>
<dbReference type="PANTHER" id="PTHR30502">
    <property type="entry name" value="2-KETO-3-DEOXY-L-RHAMNONATE ALDOLASE"/>
    <property type="match status" value="1"/>
</dbReference>
<dbReference type="PANTHER" id="PTHR30502:SF0">
    <property type="entry name" value="PHOSPHOENOLPYRUVATE CARBOXYLASE FAMILY PROTEIN"/>
    <property type="match status" value="1"/>
</dbReference>
<evidence type="ECO:0000256" key="1">
    <source>
        <dbReference type="ARBA" id="ARBA00005568"/>
    </source>
</evidence>
<dbReference type="GO" id="GO:0046872">
    <property type="term" value="F:metal ion binding"/>
    <property type="evidence" value="ECO:0007669"/>
    <property type="project" value="UniProtKB-KW"/>
</dbReference>
<dbReference type="InterPro" id="IPR050251">
    <property type="entry name" value="HpcH-HpaI_aldolase"/>
</dbReference>
<keyword evidence="6" id="KW-1185">Reference proteome</keyword>
<keyword evidence="3" id="KW-0456">Lyase</keyword>
<reference evidence="5 6" key="2">
    <citation type="submission" date="2019-08" db="EMBL/GenBank/DDBJ databases">
        <authorList>
            <person name="Henke P."/>
        </authorList>
    </citation>
    <scope>NUCLEOTIDE SEQUENCE [LARGE SCALE GENOMIC DNA]</scope>
    <source>
        <strain evidence="5">Phe10_nw2017</strain>
    </source>
</reference>
<dbReference type="AlphaFoldDB" id="A0A5C6M694"/>
<dbReference type="GO" id="GO:0016832">
    <property type="term" value="F:aldehyde-lyase activity"/>
    <property type="evidence" value="ECO:0007669"/>
    <property type="project" value="TreeGrafter"/>
</dbReference>
<evidence type="ECO:0000256" key="3">
    <source>
        <dbReference type="ARBA" id="ARBA00023239"/>
    </source>
</evidence>
<dbReference type="Gene3D" id="3.20.20.60">
    <property type="entry name" value="Phosphoenolpyruvate-binding domains"/>
    <property type="match status" value="1"/>
</dbReference>
<dbReference type="InterPro" id="IPR005000">
    <property type="entry name" value="Aldolase/citrate-lyase_domain"/>
</dbReference>
<dbReference type="Proteomes" id="UP000321083">
    <property type="component" value="Unassembled WGS sequence"/>
</dbReference>
<dbReference type="EMBL" id="SRHE01000190">
    <property type="protein sequence ID" value="TWW09737.1"/>
    <property type="molecule type" value="Genomic_DNA"/>
</dbReference>
<name>A0A5C6M694_9PLAN</name>
<keyword evidence="2" id="KW-0479">Metal-binding</keyword>
<feature type="domain" description="HpcH/HpaI aldolase/citrate lyase" evidence="4">
    <location>
        <begin position="29"/>
        <end position="247"/>
    </location>
</feature>
<dbReference type="Pfam" id="PF03328">
    <property type="entry name" value="HpcH_HpaI"/>
    <property type="match status" value="1"/>
</dbReference>
<organism evidence="5 6">
    <name type="scientific">Planctomyces bekefii</name>
    <dbReference type="NCBI Taxonomy" id="1653850"/>
    <lineage>
        <taxon>Bacteria</taxon>
        <taxon>Pseudomonadati</taxon>
        <taxon>Planctomycetota</taxon>
        <taxon>Planctomycetia</taxon>
        <taxon>Planctomycetales</taxon>
        <taxon>Planctomycetaceae</taxon>
        <taxon>Planctomyces</taxon>
    </lineage>
</organism>
<gene>
    <name evidence="5" type="ORF">E3A20_11340</name>
</gene>
<evidence type="ECO:0000313" key="5">
    <source>
        <dbReference type="EMBL" id="TWW09737.1"/>
    </source>
</evidence>
<dbReference type="GO" id="GO:0005737">
    <property type="term" value="C:cytoplasm"/>
    <property type="evidence" value="ECO:0007669"/>
    <property type="project" value="TreeGrafter"/>
</dbReference>
<reference evidence="5 6" key="1">
    <citation type="submission" date="2019-08" db="EMBL/GenBank/DDBJ databases">
        <title>100 year-old enigma solved: identification of Planctomyces bekefii, the type genus and species of the phylum Planctomycetes.</title>
        <authorList>
            <person name="Svetlana D.N."/>
            <person name="Overmann J."/>
        </authorList>
    </citation>
    <scope>NUCLEOTIDE SEQUENCE [LARGE SCALE GENOMIC DNA]</scope>
    <source>
        <strain evidence="5">Phe10_nw2017</strain>
    </source>
</reference>
<protein>
    <recommendedName>
        <fullName evidence="4">HpcH/HpaI aldolase/citrate lyase domain-containing protein</fullName>
    </recommendedName>
</protein>